<dbReference type="Proteomes" id="UP001189429">
    <property type="component" value="Unassembled WGS sequence"/>
</dbReference>
<reference evidence="2" key="1">
    <citation type="submission" date="2023-10" db="EMBL/GenBank/DDBJ databases">
        <authorList>
            <person name="Chen Y."/>
            <person name="Shah S."/>
            <person name="Dougan E. K."/>
            <person name="Thang M."/>
            <person name="Chan C."/>
        </authorList>
    </citation>
    <scope>NUCLEOTIDE SEQUENCE [LARGE SCALE GENOMIC DNA]</scope>
</reference>
<protein>
    <submittedName>
        <fullName evidence="2">Uncharacterized protein</fullName>
    </submittedName>
</protein>
<gene>
    <name evidence="2" type="ORF">PCOR1329_LOCUS4619</name>
</gene>
<accession>A0ABN9PSX6</accession>
<evidence type="ECO:0000313" key="2">
    <source>
        <dbReference type="EMBL" id="CAK0794730.1"/>
    </source>
</evidence>
<sequence length="129" mass="14279">MNRKKATEMQQRNEDEDFVTKLNTISCAALVGIIGNAEAEWVSAGQRNAYLDNGLLQIRRTPVALSFVGSSAGSCPSWSAADNSAHWSRDGPRERRTLLENGPPRRFHRSVPSRAPNFALRAARSAKRE</sequence>
<feature type="compositionally biased region" description="Polar residues" evidence="1">
    <location>
        <begin position="76"/>
        <end position="86"/>
    </location>
</feature>
<dbReference type="EMBL" id="CAUYUJ010001198">
    <property type="protein sequence ID" value="CAK0794730.1"/>
    <property type="molecule type" value="Genomic_DNA"/>
</dbReference>
<comment type="caution">
    <text evidence="2">The sequence shown here is derived from an EMBL/GenBank/DDBJ whole genome shotgun (WGS) entry which is preliminary data.</text>
</comment>
<evidence type="ECO:0000256" key="1">
    <source>
        <dbReference type="SAM" id="MobiDB-lite"/>
    </source>
</evidence>
<feature type="region of interest" description="Disordered" evidence="1">
    <location>
        <begin position="76"/>
        <end position="129"/>
    </location>
</feature>
<organism evidence="2 3">
    <name type="scientific">Prorocentrum cordatum</name>
    <dbReference type="NCBI Taxonomy" id="2364126"/>
    <lineage>
        <taxon>Eukaryota</taxon>
        <taxon>Sar</taxon>
        <taxon>Alveolata</taxon>
        <taxon>Dinophyceae</taxon>
        <taxon>Prorocentrales</taxon>
        <taxon>Prorocentraceae</taxon>
        <taxon>Prorocentrum</taxon>
    </lineage>
</organism>
<proteinExistence type="predicted"/>
<evidence type="ECO:0000313" key="3">
    <source>
        <dbReference type="Proteomes" id="UP001189429"/>
    </source>
</evidence>
<name>A0ABN9PSX6_9DINO</name>
<keyword evidence="3" id="KW-1185">Reference proteome</keyword>
<feature type="compositionally biased region" description="Basic and acidic residues" evidence="1">
    <location>
        <begin position="87"/>
        <end position="98"/>
    </location>
</feature>